<protein>
    <recommendedName>
        <fullName evidence="5">Holin-X, holin superfamily III</fullName>
    </recommendedName>
</protein>
<dbReference type="RefSeq" id="WP_227230708.1">
    <property type="nucleotide sequence ID" value="NZ_JAJCVJ010000002.1"/>
</dbReference>
<feature type="transmembrane region" description="Helical" evidence="2">
    <location>
        <begin position="57"/>
        <end position="79"/>
    </location>
</feature>
<accession>A0ABD5RF15</accession>
<dbReference type="EMBL" id="JBHSKX010000002">
    <property type="protein sequence ID" value="MFC5368433.1"/>
    <property type="molecule type" value="Genomic_DNA"/>
</dbReference>
<keyword evidence="2" id="KW-0812">Transmembrane</keyword>
<sequence length="172" mass="18517">MDRYAVKRGAVTLLRVALFAVALFAVAGVAAVLLGFLGFVTVLGTASALLDAGTAPLLLVGGAGVLGLTFAGVIAYALLRVARRVDSELLDAAGPLDRLSALQERYVRDEVDEHEFEDELAALLDDDRVPEKYTVPRYDEAEWTQADGVSAEEATDEHRDESAEAREVVREQ</sequence>
<evidence type="ECO:0000256" key="2">
    <source>
        <dbReference type="SAM" id="Phobius"/>
    </source>
</evidence>
<keyword evidence="2" id="KW-0472">Membrane</keyword>
<dbReference type="Proteomes" id="UP001596201">
    <property type="component" value="Unassembled WGS sequence"/>
</dbReference>
<name>A0ABD5RF15_9EURY</name>
<proteinExistence type="predicted"/>
<comment type="caution">
    <text evidence="3">The sequence shown here is derived from an EMBL/GenBank/DDBJ whole genome shotgun (WGS) entry which is preliminary data.</text>
</comment>
<evidence type="ECO:0000313" key="3">
    <source>
        <dbReference type="EMBL" id="MFC5368433.1"/>
    </source>
</evidence>
<evidence type="ECO:0000313" key="4">
    <source>
        <dbReference type="Proteomes" id="UP001596201"/>
    </source>
</evidence>
<evidence type="ECO:0000256" key="1">
    <source>
        <dbReference type="SAM" id="MobiDB-lite"/>
    </source>
</evidence>
<evidence type="ECO:0008006" key="5">
    <source>
        <dbReference type="Google" id="ProtNLM"/>
    </source>
</evidence>
<organism evidence="3 4">
    <name type="scientific">Salinirubrum litoreum</name>
    <dbReference type="NCBI Taxonomy" id="1126234"/>
    <lineage>
        <taxon>Archaea</taxon>
        <taxon>Methanobacteriati</taxon>
        <taxon>Methanobacteriota</taxon>
        <taxon>Stenosarchaea group</taxon>
        <taxon>Halobacteria</taxon>
        <taxon>Halobacteriales</taxon>
        <taxon>Haloferacaceae</taxon>
        <taxon>Salinirubrum</taxon>
    </lineage>
</organism>
<reference evidence="3 4" key="1">
    <citation type="journal article" date="2019" name="Int. J. Syst. Evol. Microbiol.">
        <title>The Global Catalogue of Microorganisms (GCM) 10K type strain sequencing project: providing services to taxonomists for standard genome sequencing and annotation.</title>
        <authorList>
            <consortium name="The Broad Institute Genomics Platform"/>
            <consortium name="The Broad Institute Genome Sequencing Center for Infectious Disease"/>
            <person name="Wu L."/>
            <person name="Ma J."/>
        </authorList>
    </citation>
    <scope>NUCLEOTIDE SEQUENCE [LARGE SCALE GENOMIC DNA]</scope>
    <source>
        <strain evidence="3 4">CGMCC 1.12237</strain>
    </source>
</reference>
<feature type="compositionally biased region" description="Basic and acidic residues" evidence="1">
    <location>
        <begin position="156"/>
        <end position="172"/>
    </location>
</feature>
<keyword evidence="2" id="KW-1133">Transmembrane helix</keyword>
<gene>
    <name evidence="3" type="ORF">ACFPJ5_16000</name>
</gene>
<feature type="region of interest" description="Disordered" evidence="1">
    <location>
        <begin position="135"/>
        <end position="172"/>
    </location>
</feature>
<feature type="transmembrane region" description="Helical" evidence="2">
    <location>
        <begin position="12"/>
        <end position="37"/>
    </location>
</feature>
<keyword evidence="4" id="KW-1185">Reference proteome</keyword>
<dbReference type="AlphaFoldDB" id="A0ABD5RF15"/>